<dbReference type="InterPro" id="IPR050571">
    <property type="entry name" value="Class-IV_PLP-Dep_Aminotrnsfr"/>
</dbReference>
<comment type="pathway">
    <text evidence="4">Amino-acid biosynthesis; L-leucine biosynthesis; L-leucine from 3-methyl-2-oxobutanoate: step 4/4.</text>
</comment>
<dbReference type="InterPro" id="IPR043132">
    <property type="entry name" value="BCAT-like_C"/>
</dbReference>
<dbReference type="InterPro" id="IPR043131">
    <property type="entry name" value="BCAT-like_N"/>
</dbReference>
<dbReference type="EC" id="2.6.1.42" evidence="6"/>
<reference evidence="14" key="1">
    <citation type="journal article" date="2019" name="Int. J. Syst. Evol. Microbiol.">
        <title>The Global Catalogue of Microorganisms (GCM) 10K type strain sequencing project: providing services to taxonomists for standard genome sequencing and annotation.</title>
        <authorList>
            <consortium name="The Broad Institute Genomics Platform"/>
            <consortium name="The Broad Institute Genome Sequencing Center for Infectious Disease"/>
            <person name="Wu L."/>
            <person name="Ma J."/>
        </authorList>
    </citation>
    <scope>NUCLEOTIDE SEQUENCE [LARGE SCALE GENOMIC DNA]</scope>
    <source>
        <strain evidence="14">KCTC 42498</strain>
    </source>
</reference>
<comment type="catalytic activity">
    <reaction evidence="10">
        <text>L-leucine + 2-oxoglutarate = 4-methyl-2-oxopentanoate + L-glutamate</text>
        <dbReference type="Rhea" id="RHEA:18321"/>
        <dbReference type="ChEBI" id="CHEBI:16810"/>
        <dbReference type="ChEBI" id="CHEBI:17865"/>
        <dbReference type="ChEBI" id="CHEBI:29985"/>
        <dbReference type="ChEBI" id="CHEBI:57427"/>
        <dbReference type="EC" id="2.6.1.42"/>
    </reaction>
</comment>
<comment type="catalytic activity">
    <reaction evidence="9">
        <text>L-isoleucine + 2-oxoglutarate = (S)-3-methyl-2-oxopentanoate + L-glutamate</text>
        <dbReference type="Rhea" id="RHEA:24801"/>
        <dbReference type="ChEBI" id="CHEBI:16810"/>
        <dbReference type="ChEBI" id="CHEBI:29985"/>
        <dbReference type="ChEBI" id="CHEBI:35146"/>
        <dbReference type="ChEBI" id="CHEBI:58045"/>
        <dbReference type="EC" id="2.6.1.42"/>
    </reaction>
</comment>
<accession>A0ABW5IQ36</accession>
<evidence type="ECO:0000256" key="1">
    <source>
        <dbReference type="ARBA" id="ARBA00001933"/>
    </source>
</evidence>
<evidence type="ECO:0000256" key="12">
    <source>
        <dbReference type="RuleBase" id="RU004516"/>
    </source>
</evidence>
<evidence type="ECO:0000256" key="7">
    <source>
        <dbReference type="ARBA" id="ARBA00022898"/>
    </source>
</evidence>
<dbReference type="SUPFAM" id="SSF56752">
    <property type="entry name" value="D-aminoacid aminotransferase-like PLP-dependent enzymes"/>
    <property type="match status" value="1"/>
</dbReference>
<keyword evidence="13" id="KW-0032">Aminotransferase</keyword>
<dbReference type="Proteomes" id="UP001597544">
    <property type="component" value="Unassembled WGS sequence"/>
</dbReference>
<comment type="pathway">
    <text evidence="2">Amino-acid biosynthesis; L-isoleucine biosynthesis; L-isoleucine from 2-oxobutanoate: step 4/4.</text>
</comment>
<dbReference type="InterPro" id="IPR018300">
    <property type="entry name" value="Aminotrans_IV_CS"/>
</dbReference>
<dbReference type="PANTHER" id="PTHR42743">
    <property type="entry name" value="AMINO-ACID AMINOTRANSFERASE"/>
    <property type="match status" value="1"/>
</dbReference>
<dbReference type="PANTHER" id="PTHR42743:SF11">
    <property type="entry name" value="AMINODEOXYCHORISMATE LYASE"/>
    <property type="match status" value="1"/>
</dbReference>
<dbReference type="Pfam" id="PF01063">
    <property type="entry name" value="Aminotran_4"/>
    <property type="match status" value="1"/>
</dbReference>
<protein>
    <recommendedName>
        <fullName evidence="6">branched-chain-amino-acid transaminase</fullName>
        <ecNumber evidence="6">2.6.1.42</ecNumber>
    </recommendedName>
</protein>
<dbReference type="GO" id="GO:0008483">
    <property type="term" value="F:transaminase activity"/>
    <property type="evidence" value="ECO:0007669"/>
    <property type="project" value="UniProtKB-KW"/>
</dbReference>
<comment type="catalytic activity">
    <reaction evidence="8">
        <text>L-valine + 2-oxoglutarate = 3-methyl-2-oxobutanoate + L-glutamate</text>
        <dbReference type="Rhea" id="RHEA:24813"/>
        <dbReference type="ChEBI" id="CHEBI:11851"/>
        <dbReference type="ChEBI" id="CHEBI:16810"/>
        <dbReference type="ChEBI" id="CHEBI:29985"/>
        <dbReference type="ChEBI" id="CHEBI:57762"/>
        <dbReference type="EC" id="2.6.1.42"/>
    </reaction>
</comment>
<comment type="similarity">
    <text evidence="5 11">Belongs to the class-IV pyridoxal-phosphate-dependent aminotransferase family.</text>
</comment>
<evidence type="ECO:0000256" key="10">
    <source>
        <dbReference type="ARBA" id="ARBA00049229"/>
    </source>
</evidence>
<keyword evidence="14" id="KW-1185">Reference proteome</keyword>
<dbReference type="InterPro" id="IPR001544">
    <property type="entry name" value="Aminotrans_IV"/>
</dbReference>
<evidence type="ECO:0000256" key="4">
    <source>
        <dbReference type="ARBA" id="ARBA00005072"/>
    </source>
</evidence>
<evidence type="ECO:0000256" key="8">
    <source>
        <dbReference type="ARBA" id="ARBA00048212"/>
    </source>
</evidence>
<keyword evidence="7 12" id="KW-0663">Pyridoxal phosphate</keyword>
<comment type="cofactor">
    <cofactor evidence="1 12">
        <name>pyridoxal 5'-phosphate</name>
        <dbReference type="ChEBI" id="CHEBI:597326"/>
    </cofactor>
</comment>
<comment type="caution">
    <text evidence="13">The sequence shown here is derived from an EMBL/GenBank/DDBJ whole genome shotgun (WGS) entry which is preliminary data.</text>
</comment>
<keyword evidence="13" id="KW-0808">Transferase</keyword>
<dbReference type="PROSITE" id="PS00770">
    <property type="entry name" value="AA_TRANSFER_CLASS_4"/>
    <property type="match status" value="1"/>
</dbReference>
<proteinExistence type="inferred from homology"/>
<evidence type="ECO:0000256" key="11">
    <source>
        <dbReference type="RuleBase" id="RU004106"/>
    </source>
</evidence>
<organism evidence="13 14">
    <name type="scientific">Pontibacter locisalis</name>
    <dbReference type="NCBI Taxonomy" id="1719035"/>
    <lineage>
        <taxon>Bacteria</taxon>
        <taxon>Pseudomonadati</taxon>
        <taxon>Bacteroidota</taxon>
        <taxon>Cytophagia</taxon>
        <taxon>Cytophagales</taxon>
        <taxon>Hymenobacteraceae</taxon>
        <taxon>Pontibacter</taxon>
    </lineage>
</organism>
<comment type="pathway">
    <text evidence="3">Amino-acid biosynthesis; L-valine biosynthesis; L-valine from pyruvate: step 4/4.</text>
</comment>
<dbReference type="EMBL" id="JBHULU010000021">
    <property type="protein sequence ID" value="MFD2515767.1"/>
    <property type="molecule type" value="Genomic_DNA"/>
</dbReference>
<evidence type="ECO:0000313" key="13">
    <source>
        <dbReference type="EMBL" id="MFD2515767.1"/>
    </source>
</evidence>
<gene>
    <name evidence="13" type="ORF">ACFSRY_17985</name>
</gene>
<evidence type="ECO:0000256" key="5">
    <source>
        <dbReference type="ARBA" id="ARBA00009320"/>
    </source>
</evidence>
<evidence type="ECO:0000256" key="9">
    <source>
        <dbReference type="ARBA" id="ARBA00048798"/>
    </source>
</evidence>
<dbReference type="CDD" id="cd00449">
    <property type="entry name" value="PLPDE_IV"/>
    <property type="match status" value="1"/>
</dbReference>
<evidence type="ECO:0000256" key="3">
    <source>
        <dbReference type="ARBA" id="ARBA00004931"/>
    </source>
</evidence>
<dbReference type="Gene3D" id="3.30.470.10">
    <property type="match status" value="1"/>
</dbReference>
<evidence type="ECO:0000256" key="6">
    <source>
        <dbReference type="ARBA" id="ARBA00013053"/>
    </source>
</evidence>
<name>A0ABW5IQ36_9BACT</name>
<sequence length="274" mass="31195">MYLLFNNELLPEEEFRLPLTNRAFQYNDGFFETVMVVNGKLRFWSDHLDRMQEAAQALNFNVPSLFLENNFEQVLLNLSHMNGAQASGRLKLKVWRAGAGLYSPQTSDIDWLATAQVASVATVEPLSIGVCEKIRTAFSPLSHFKGPNSPIYVLASMDKQRLKMDDVLLLSSEGYIAELTSSNIFWFKDNELFTPTLETGCVNGIMRRNILRWCESEGILVRESKAPFTTLFLADEVFSANVTGIKDIYFLNGKPLHRHSTLADYFRNQLNMMD</sequence>
<evidence type="ECO:0000256" key="2">
    <source>
        <dbReference type="ARBA" id="ARBA00004824"/>
    </source>
</evidence>
<dbReference type="RefSeq" id="WP_377511157.1">
    <property type="nucleotide sequence ID" value="NZ_JBHULU010000021.1"/>
</dbReference>
<evidence type="ECO:0000313" key="14">
    <source>
        <dbReference type="Proteomes" id="UP001597544"/>
    </source>
</evidence>
<dbReference type="InterPro" id="IPR036038">
    <property type="entry name" value="Aminotransferase-like"/>
</dbReference>
<dbReference type="Gene3D" id="3.20.10.10">
    <property type="entry name" value="D-amino Acid Aminotransferase, subunit A, domain 2"/>
    <property type="match status" value="1"/>
</dbReference>